<evidence type="ECO:0000313" key="2">
    <source>
        <dbReference type="EMBL" id="NLS14595.1"/>
    </source>
</evidence>
<reference evidence="2 3" key="1">
    <citation type="submission" date="2020-04" db="EMBL/GenBank/DDBJ databases">
        <title>Vibrio sp. SM6, a novel species isolated from seawater.</title>
        <authorList>
            <person name="Wang X."/>
        </authorList>
    </citation>
    <scope>NUCLEOTIDE SEQUENCE [LARGE SCALE GENOMIC DNA]</scope>
    <source>
        <strain evidence="2 3">SM6</strain>
    </source>
</reference>
<name>A0A7X8TTP0_9VIBR</name>
<comment type="caution">
    <text evidence="2">The sequence shown here is derived from an EMBL/GenBank/DDBJ whole genome shotgun (WGS) entry which is preliminary data.</text>
</comment>
<protein>
    <submittedName>
        <fullName evidence="2">MSHA biogenesis protein MshK</fullName>
    </submittedName>
</protein>
<organism evidence="2 3">
    <name type="scientific">Vibrio agarilyticus</name>
    <dbReference type="NCBI Taxonomy" id="2726741"/>
    <lineage>
        <taxon>Bacteria</taxon>
        <taxon>Pseudomonadati</taxon>
        <taxon>Pseudomonadota</taxon>
        <taxon>Gammaproteobacteria</taxon>
        <taxon>Vibrionales</taxon>
        <taxon>Vibrionaceae</taxon>
        <taxon>Vibrio</taxon>
    </lineage>
</organism>
<keyword evidence="3" id="KW-1185">Reference proteome</keyword>
<feature type="chain" id="PRO_5030947668" evidence="1">
    <location>
        <begin position="19"/>
        <end position="109"/>
    </location>
</feature>
<dbReference type="AlphaFoldDB" id="A0A7X8TTP0"/>
<evidence type="ECO:0000313" key="3">
    <source>
        <dbReference type="Proteomes" id="UP000535589"/>
    </source>
</evidence>
<dbReference type="Proteomes" id="UP000535589">
    <property type="component" value="Unassembled WGS sequence"/>
</dbReference>
<keyword evidence="1" id="KW-0732">Signal</keyword>
<accession>A0A7X8TTP0</accession>
<dbReference type="EMBL" id="JABAIK010000024">
    <property type="protein sequence ID" value="NLS14595.1"/>
    <property type="molecule type" value="Genomic_DNA"/>
</dbReference>
<dbReference type="RefSeq" id="WP_168837690.1">
    <property type="nucleotide sequence ID" value="NZ_JABAIK010000024.1"/>
</dbReference>
<sequence length="109" mass="11724">MGKWALLLLCGLSGAAVAAMSDPTLPLRLKGQTTVKATTKKAAPLPRLEAITCRDNATCSATLNGQLVKAGQTVRGGYKVAKIDDGTVILERRQQRWQLTMFGQNVLQQ</sequence>
<gene>
    <name evidence="2" type="ORF">HGP28_17185</name>
</gene>
<proteinExistence type="predicted"/>
<feature type="signal peptide" evidence="1">
    <location>
        <begin position="1"/>
        <end position="18"/>
    </location>
</feature>
<evidence type="ECO:0000256" key="1">
    <source>
        <dbReference type="SAM" id="SignalP"/>
    </source>
</evidence>